<dbReference type="Proteomes" id="UP001480595">
    <property type="component" value="Unassembled WGS sequence"/>
</dbReference>
<evidence type="ECO:0000313" key="2">
    <source>
        <dbReference type="EMBL" id="KAK8058741.1"/>
    </source>
</evidence>
<sequence>MVLQGHPAATHASISPLRFIVPEVVVDREDLETSGEEAGDLGGRDEHHVVVMHLAPFVCEQVGGELQVLERGLDVPQPPLDRGAVDGRGSRGLVQFDVQGPQRGGRGEDRLEGRLGGVL</sequence>
<dbReference type="EMBL" id="JAQQWL010000009">
    <property type="protein sequence ID" value="KAK8058741.1"/>
    <property type="molecule type" value="Genomic_DNA"/>
</dbReference>
<comment type="caution">
    <text evidence="2">The sequence shown here is derived from an EMBL/GenBank/DDBJ whole genome shotgun (WGS) entry which is preliminary data.</text>
</comment>
<protein>
    <submittedName>
        <fullName evidence="2">Uncharacterized protein</fullName>
    </submittedName>
</protein>
<dbReference type="GeneID" id="92093661"/>
<gene>
    <name evidence="2" type="ORF">PG994_009189</name>
</gene>
<name>A0ABR1UIJ0_9PEZI</name>
<reference evidence="2 3" key="1">
    <citation type="submission" date="2023-01" db="EMBL/GenBank/DDBJ databases">
        <title>Analysis of 21 Apiospora genomes using comparative genomics revels a genus with tremendous synthesis potential of carbohydrate active enzymes and secondary metabolites.</title>
        <authorList>
            <person name="Sorensen T."/>
        </authorList>
    </citation>
    <scope>NUCLEOTIDE SEQUENCE [LARGE SCALE GENOMIC DNA]</scope>
    <source>
        <strain evidence="2 3">CBS 135458</strain>
    </source>
</reference>
<accession>A0ABR1UIJ0</accession>
<evidence type="ECO:0000256" key="1">
    <source>
        <dbReference type="SAM" id="MobiDB-lite"/>
    </source>
</evidence>
<dbReference type="RefSeq" id="XP_066714187.1">
    <property type="nucleotide sequence ID" value="XM_066860598.1"/>
</dbReference>
<feature type="region of interest" description="Disordered" evidence="1">
    <location>
        <begin position="73"/>
        <end position="119"/>
    </location>
</feature>
<evidence type="ECO:0000313" key="3">
    <source>
        <dbReference type="Proteomes" id="UP001480595"/>
    </source>
</evidence>
<proteinExistence type="predicted"/>
<organism evidence="2 3">
    <name type="scientific">Apiospora phragmitis</name>
    <dbReference type="NCBI Taxonomy" id="2905665"/>
    <lineage>
        <taxon>Eukaryota</taxon>
        <taxon>Fungi</taxon>
        <taxon>Dikarya</taxon>
        <taxon>Ascomycota</taxon>
        <taxon>Pezizomycotina</taxon>
        <taxon>Sordariomycetes</taxon>
        <taxon>Xylariomycetidae</taxon>
        <taxon>Amphisphaeriales</taxon>
        <taxon>Apiosporaceae</taxon>
        <taxon>Apiospora</taxon>
    </lineage>
</organism>
<keyword evidence="3" id="KW-1185">Reference proteome</keyword>